<evidence type="ECO:0000256" key="4">
    <source>
        <dbReference type="ARBA" id="ARBA00023242"/>
    </source>
</evidence>
<dbReference type="GeneID" id="80924045"/>
<evidence type="ECO:0000256" key="3">
    <source>
        <dbReference type="ARBA" id="ARBA00023172"/>
    </source>
</evidence>
<dbReference type="GO" id="GO:0120231">
    <property type="term" value="C:DNA recombinase auxiliary factor complex"/>
    <property type="evidence" value="ECO:0007669"/>
    <property type="project" value="TreeGrafter"/>
</dbReference>
<comment type="subcellular location">
    <subcellularLocation>
        <location evidence="1">Nucleus</location>
    </subcellularLocation>
</comment>
<feature type="coiled-coil region" evidence="6">
    <location>
        <begin position="129"/>
        <end position="156"/>
    </location>
</feature>
<dbReference type="AlphaFoldDB" id="A0AA35NQH8"/>
<dbReference type="PANTHER" id="PTHR15938">
    <property type="entry name" value="TBP-1 INTERACTING PROTEIN"/>
    <property type="match status" value="1"/>
</dbReference>
<evidence type="ECO:0000313" key="9">
    <source>
        <dbReference type="Proteomes" id="UP001162087"/>
    </source>
</evidence>
<evidence type="ECO:0000259" key="7">
    <source>
        <dbReference type="Pfam" id="PF07106"/>
    </source>
</evidence>
<evidence type="ECO:0000313" key="8">
    <source>
        <dbReference type="EMBL" id="CAI4061920.1"/>
    </source>
</evidence>
<dbReference type="InterPro" id="IPR036388">
    <property type="entry name" value="WH-like_DNA-bd_sf"/>
</dbReference>
<dbReference type="Gene3D" id="1.10.10.10">
    <property type="entry name" value="Winged helix-like DNA-binding domain superfamily/Winged helix DNA-binding domain"/>
    <property type="match status" value="1"/>
</dbReference>
<keyword evidence="3" id="KW-0233">DNA recombination</keyword>
<dbReference type="GO" id="GO:0000794">
    <property type="term" value="C:condensed nuclear chromosome"/>
    <property type="evidence" value="ECO:0007669"/>
    <property type="project" value="TreeGrafter"/>
</dbReference>
<comment type="similarity">
    <text evidence="2">Belongs to the HOP2 family.</text>
</comment>
<sequence>MAPKKKPNDKTVQAKGSEAEQLIEDYLVSQYKPFSVNDIIQNLHNKVTKTTATKALENLVNEKRIVSKSFGKIVIYSCNERETELPSDIDPSDFDFETILQLRNDLIELDRDKSMAKDALDSVTKEPENEELLKIIEKEEDELREIESKLQSLQGDWNPANDEIVKQIMSRDALFQKEITKRSKICKNLIATIKDSVCPKNMNDFLVRTLKKKNHMSFC</sequence>
<evidence type="ECO:0000256" key="1">
    <source>
        <dbReference type="ARBA" id="ARBA00004123"/>
    </source>
</evidence>
<accession>A0AA35NQH8</accession>
<dbReference type="Pfam" id="PF07106">
    <property type="entry name" value="WHD_TBPIP"/>
    <property type="match status" value="1"/>
</dbReference>
<dbReference type="EMBL" id="OX365902">
    <property type="protein sequence ID" value="CAI4061920.1"/>
    <property type="molecule type" value="Genomic_DNA"/>
</dbReference>
<name>A0AA35NQH8_SACK1</name>
<dbReference type="GO" id="GO:0120230">
    <property type="term" value="F:recombinase activator activity"/>
    <property type="evidence" value="ECO:0007669"/>
    <property type="project" value="TreeGrafter"/>
</dbReference>
<reference evidence="8" key="1">
    <citation type="submission" date="2022-10" db="EMBL/GenBank/DDBJ databases">
        <authorList>
            <person name="Byrne P K."/>
        </authorList>
    </citation>
    <scope>NUCLEOTIDE SEQUENCE</scope>
    <source>
        <strain evidence="8">IFO1802</strain>
    </source>
</reference>
<dbReference type="PANTHER" id="PTHR15938:SF0">
    <property type="entry name" value="HOMOLOGOUS-PAIRING PROTEIN 2 HOMOLOG"/>
    <property type="match status" value="1"/>
</dbReference>
<organism evidence="8 9">
    <name type="scientific">Saccharomyces kudriavzevii (strain ATCC MYA-4449 / AS 2.2408 / CBS 8840 / NBRC 1802 / NCYC 2889)</name>
    <name type="common">Yeast</name>
    <dbReference type="NCBI Taxonomy" id="226230"/>
    <lineage>
        <taxon>Eukaryota</taxon>
        <taxon>Fungi</taxon>
        <taxon>Dikarya</taxon>
        <taxon>Ascomycota</taxon>
        <taxon>Saccharomycotina</taxon>
        <taxon>Saccharomycetes</taxon>
        <taxon>Saccharomycetales</taxon>
        <taxon>Saccharomycetaceae</taxon>
        <taxon>Saccharomyces</taxon>
    </lineage>
</organism>
<feature type="domain" description="Homologous-pairing protein 2 winged helix" evidence="7">
    <location>
        <begin position="18"/>
        <end position="79"/>
    </location>
</feature>
<dbReference type="GO" id="GO:0003690">
    <property type="term" value="F:double-stranded DNA binding"/>
    <property type="evidence" value="ECO:0007669"/>
    <property type="project" value="TreeGrafter"/>
</dbReference>
<protein>
    <recommendedName>
        <fullName evidence="7">Homologous-pairing protein 2 winged helix domain-containing protein</fullName>
    </recommendedName>
</protein>
<keyword evidence="5" id="KW-0469">Meiosis</keyword>
<evidence type="ECO:0000256" key="6">
    <source>
        <dbReference type="SAM" id="Coils"/>
    </source>
</evidence>
<dbReference type="Proteomes" id="UP001162087">
    <property type="component" value="Chromosome 7"/>
</dbReference>
<dbReference type="RefSeq" id="XP_056087745.1">
    <property type="nucleotide sequence ID" value="XM_056227977.1"/>
</dbReference>
<evidence type="ECO:0000256" key="5">
    <source>
        <dbReference type="ARBA" id="ARBA00023254"/>
    </source>
</evidence>
<gene>
    <name evidence="8" type="primary">SKDI07G2210</name>
    <name evidence="8" type="ORF">SKDI_07G2210</name>
</gene>
<dbReference type="GO" id="GO:0007129">
    <property type="term" value="P:homologous chromosome pairing at meiosis"/>
    <property type="evidence" value="ECO:0007669"/>
    <property type="project" value="TreeGrafter"/>
</dbReference>
<proteinExistence type="inferred from homology"/>
<keyword evidence="9" id="KW-1185">Reference proteome</keyword>
<evidence type="ECO:0000256" key="2">
    <source>
        <dbReference type="ARBA" id="ARBA00007922"/>
    </source>
</evidence>
<keyword evidence="6" id="KW-0175">Coiled coil</keyword>
<dbReference type="InterPro" id="IPR010776">
    <property type="entry name" value="Hop2_WH_dom"/>
</dbReference>
<keyword evidence="4" id="KW-0539">Nucleus</keyword>
<dbReference type="GO" id="GO:0010774">
    <property type="term" value="P:meiotic strand invasion involved in reciprocal meiotic recombination"/>
    <property type="evidence" value="ECO:0007669"/>
    <property type="project" value="TreeGrafter"/>
</dbReference>
<dbReference type="GO" id="GO:0000709">
    <property type="term" value="P:meiotic joint molecule formation"/>
    <property type="evidence" value="ECO:0007669"/>
    <property type="project" value="TreeGrafter"/>
</dbReference>